<comment type="caution">
    <text evidence="2">The sequence shown here is derived from an EMBL/GenBank/DDBJ whole genome shotgun (WGS) entry which is preliminary data.</text>
</comment>
<dbReference type="EMBL" id="BOPL01000011">
    <property type="protein sequence ID" value="GIK06669.1"/>
    <property type="molecule type" value="Genomic_DNA"/>
</dbReference>
<evidence type="ECO:0000313" key="2">
    <source>
        <dbReference type="EMBL" id="GIK06669.1"/>
    </source>
</evidence>
<evidence type="ECO:0000256" key="1">
    <source>
        <dbReference type="SAM" id="MobiDB-lite"/>
    </source>
</evidence>
<reference evidence="2 3" key="1">
    <citation type="submission" date="2021-02" db="EMBL/GenBank/DDBJ databases">
        <title>Pan-genome distribution and transcriptional activeness of fungal secondary metabolism genes in Aspergillus section Fumigati.</title>
        <authorList>
            <person name="Takahashi H."/>
            <person name="Umemura M."/>
            <person name="Ninomiya A."/>
            <person name="Kusuya Y."/>
            <person name="Urayama S."/>
            <person name="Shimizu M."/>
            <person name="Watanabe A."/>
            <person name="Kamei K."/>
            <person name="Yaguchi T."/>
            <person name="Hagiwara D."/>
        </authorList>
    </citation>
    <scope>NUCLEOTIDE SEQUENCE [LARGE SCALE GENOMIC DNA]</scope>
    <source>
        <strain evidence="2 3">IFM 47045</strain>
    </source>
</reference>
<keyword evidence="3" id="KW-1185">Reference proteome</keyword>
<dbReference type="RefSeq" id="XP_043129855.1">
    <property type="nucleotide sequence ID" value="XM_043273920.1"/>
</dbReference>
<protein>
    <submittedName>
        <fullName evidence="2">Uncharacterized protein</fullName>
    </submittedName>
</protein>
<name>A0A9P3CAF4_ASPVI</name>
<dbReference type="AlphaFoldDB" id="A0A9P3CAF4"/>
<gene>
    <name evidence="2" type="ORF">Aspvir_002319</name>
</gene>
<feature type="region of interest" description="Disordered" evidence="1">
    <location>
        <begin position="1"/>
        <end position="22"/>
    </location>
</feature>
<accession>A0A9P3CAF4</accession>
<evidence type="ECO:0000313" key="3">
    <source>
        <dbReference type="Proteomes" id="UP000710440"/>
    </source>
</evidence>
<dbReference type="GeneID" id="66930301"/>
<organism evidence="2 3">
    <name type="scientific">Aspergillus viridinutans</name>
    <dbReference type="NCBI Taxonomy" id="75553"/>
    <lineage>
        <taxon>Eukaryota</taxon>
        <taxon>Fungi</taxon>
        <taxon>Dikarya</taxon>
        <taxon>Ascomycota</taxon>
        <taxon>Pezizomycotina</taxon>
        <taxon>Eurotiomycetes</taxon>
        <taxon>Eurotiomycetidae</taxon>
        <taxon>Eurotiales</taxon>
        <taxon>Aspergillaceae</taxon>
        <taxon>Aspergillus</taxon>
        <taxon>Aspergillus subgen. Fumigati</taxon>
    </lineage>
</organism>
<proteinExistence type="predicted"/>
<sequence>MSMEPDGGRGQPRRVADQPLPPLHSFKNLHRFAVTCSGDIPRLYCEREIIPLIEASGALIEFSVQNFATSANKWLVQECVSLQRFFDTPKPALQTLDLVRVPLPSPGLKEALPSRLRQLSLSTPPASRGVDFDWKALWSSLRETRTELSALKVSGSERAMDDIFQYLLSYNGLQKLEIMHLQMDHQHEEDNLAATFWDKIALVLCSLEIPLETLVLTSTRAAAARATDMYHLNSGTRSKGSPQVYRAMQQRRQMVNGIEAVLLGIRAPVESAVNWPLTVVVDSSSQLCREKANSVVYYKEESTEDD</sequence>
<dbReference type="OrthoDB" id="4500400at2759"/>
<dbReference type="Proteomes" id="UP000710440">
    <property type="component" value="Unassembled WGS sequence"/>
</dbReference>